<accession>A0A6P7NBI5</accession>
<dbReference type="OrthoDB" id="9948726at2759"/>
<dbReference type="RefSeq" id="XP_029016911.1">
    <property type="nucleotide sequence ID" value="XM_029161078.3"/>
</dbReference>
<dbReference type="Proteomes" id="UP000515150">
    <property type="component" value="Chromosome 9"/>
</dbReference>
<dbReference type="PANTHER" id="PTHR14965:SF1">
    <property type="entry name" value="APOPTOSIS FACILITATOR BCL-2-LIKE PROTEIN 14"/>
    <property type="match status" value="1"/>
</dbReference>
<dbReference type="GO" id="GO:0006915">
    <property type="term" value="P:apoptotic process"/>
    <property type="evidence" value="ECO:0007669"/>
    <property type="project" value="UniProtKB-KW"/>
</dbReference>
<feature type="compositionally biased region" description="Polar residues" evidence="2">
    <location>
        <begin position="10"/>
        <end position="22"/>
    </location>
</feature>
<feature type="region of interest" description="Disordered" evidence="2">
    <location>
        <begin position="1"/>
        <end position="94"/>
    </location>
</feature>
<feature type="compositionally biased region" description="Basic residues" evidence="2">
    <location>
        <begin position="83"/>
        <end position="94"/>
    </location>
</feature>
<proteinExistence type="predicted"/>
<dbReference type="PANTHER" id="PTHR14965">
    <property type="entry name" value="SI:CH73-248E21.1"/>
    <property type="match status" value="1"/>
</dbReference>
<organism evidence="3 5">
    <name type="scientific">Betta splendens</name>
    <name type="common">Siamese fighting fish</name>
    <dbReference type="NCBI Taxonomy" id="158456"/>
    <lineage>
        <taxon>Eukaryota</taxon>
        <taxon>Metazoa</taxon>
        <taxon>Chordata</taxon>
        <taxon>Craniata</taxon>
        <taxon>Vertebrata</taxon>
        <taxon>Euteleostomi</taxon>
        <taxon>Actinopterygii</taxon>
        <taxon>Neopterygii</taxon>
        <taxon>Teleostei</taxon>
        <taxon>Neoteleostei</taxon>
        <taxon>Acanthomorphata</taxon>
        <taxon>Anabantaria</taxon>
        <taxon>Anabantiformes</taxon>
        <taxon>Anabantoidei</taxon>
        <taxon>Osphronemidae</taxon>
        <taxon>Betta</taxon>
    </lineage>
</organism>
<dbReference type="RefSeq" id="XP_029016912.1">
    <property type="nucleotide sequence ID" value="XM_029161079.3"/>
</dbReference>
<dbReference type="GO" id="GO:2001236">
    <property type="term" value="P:regulation of extrinsic apoptotic signaling pathway"/>
    <property type="evidence" value="ECO:0007669"/>
    <property type="project" value="TreeGrafter"/>
</dbReference>
<dbReference type="GeneID" id="114861633"/>
<feature type="region of interest" description="Disordered" evidence="2">
    <location>
        <begin position="108"/>
        <end position="134"/>
    </location>
</feature>
<reference evidence="4 5" key="1">
    <citation type="submission" date="2025-04" db="UniProtKB">
        <authorList>
            <consortium name="RefSeq"/>
        </authorList>
    </citation>
    <scope>IDENTIFICATION</scope>
</reference>
<evidence type="ECO:0000313" key="4">
    <source>
        <dbReference type="RefSeq" id="XP_029016911.1"/>
    </source>
</evidence>
<dbReference type="KEGG" id="bspl:114861633"/>
<evidence type="ECO:0000256" key="2">
    <source>
        <dbReference type="SAM" id="MobiDB-lite"/>
    </source>
</evidence>
<protein>
    <submittedName>
        <fullName evidence="4 5">Apoptosis facilitator Bcl-2-like protein 14</fullName>
    </submittedName>
</protein>
<evidence type="ECO:0000313" key="6">
    <source>
        <dbReference type="RefSeq" id="XP_029016913.1"/>
    </source>
</evidence>
<evidence type="ECO:0000256" key="1">
    <source>
        <dbReference type="ARBA" id="ARBA00022703"/>
    </source>
</evidence>
<name>A0A6P7NBI5_BETSP</name>
<gene>
    <name evidence="4 5 6" type="primary">LOC114861633</name>
</gene>
<keyword evidence="1" id="KW-0053">Apoptosis</keyword>
<evidence type="ECO:0000313" key="5">
    <source>
        <dbReference type="RefSeq" id="XP_029016912.1"/>
    </source>
</evidence>
<feature type="compositionally biased region" description="Acidic residues" evidence="2">
    <location>
        <begin position="121"/>
        <end position="134"/>
    </location>
</feature>
<dbReference type="GeneTree" id="ENSGT00910000145367"/>
<dbReference type="AlphaFoldDB" id="A0A6P7NBI5"/>
<dbReference type="RefSeq" id="XP_029016913.1">
    <property type="nucleotide sequence ID" value="XM_029161080.3"/>
</dbReference>
<evidence type="ECO:0000313" key="3">
    <source>
        <dbReference type="Proteomes" id="UP000515150"/>
    </source>
</evidence>
<sequence>MANDREGSHDQNSNHSTSSTASDPEPTSDASDMEDTVEFRILMAYAQRRRPKPAAPTGPAAPGMTDSNGTAPTRTPEETKQKEPKKKKKSKKQWMRILKFFKCVRPQTEEKEPYQTPAMVPEEEKDEEDEQEDEWRDIKIDDNDEKDALAEVVARLTEIADEIPFTRPDIETDAEIDDVERAIGLILRETGDRVNEQELKKLKELFWDYSFFNNIIKGLLTRMGLKSPYPDSPGPHASPKTQMAVACEAISRLSALDTQPMNNLLGFGARYLHEQHASWAKELGGYEAAFEDDDEVQ</sequence>
<keyword evidence="3" id="KW-1185">Reference proteome</keyword>